<dbReference type="GO" id="GO:0003723">
    <property type="term" value="F:RNA binding"/>
    <property type="evidence" value="ECO:0007669"/>
    <property type="project" value="TreeGrafter"/>
</dbReference>
<keyword evidence="2" id="KW-0539">Nucleus</keyword>
<evidence type="ECO:0000256" key="2">
    <source>
        <dbReference type="ARBA" id="ARBA00023242"/>
    </source>
</evidence>
<evidence type="ECO:0000313" key="5">
    <source>
        <dbReference type="EMBL" id="KJH51142.1"/>
    </source>
</evidence>
<gene>
    <name evidence="5" type="ORF">DICVIV_02702</name>
</gene>
<protein>
    <submittedName>
        <fullName evidence="5">MA3 domain protein</fullName>
    </submittedName>
</protein>
<organism evidence="5 6">
    <name type="scientific">Dictyocaulus viviparus</name>
    <name type="common">Bovine lungworm</name>
    <dbReference type="NCBI Taxonomy" id="29172"/>
    <lineage>
        <taxon>Eukaryota</taxon>
        <taxon>Metazoa</taxon>
        <taxon>Ecdysozoa</taxon>
        <taxon>Nematoda</taxon>
        <taxon>Chromadorea</taxon>
        <taxon>Rhabditida</taxon>
        <taxon>Rhabditina</taxon>
        <taxon>Rhabditomorpha</taxon>
        <taxon>Strongyloidea</taxon>
        <taxon>Metastrongylidae</taxon>
        <taxon>Dictyocaulus</taxon>
    </lineage>
</organism>
<reference evidence="6" key="2">
    <citation type="journal article" date="2016" name="Sci. Rep.">
        <title>Dictyocaulus viviparus genome, variome and transcriptome elucidate lungworm biology and support future intervention.</title>
        <authorList>
            <person name="McNulty S.N."/>
            <person name="Strube C."/>
            <person name="Rosa B.A."/>
            <person name="Martin J.C."/>
            <person name="Tyagi R."/>
            <person name="Choi Y.J."/>
            <person name="Wang Q."/>
            <person name="Hallsworth Pepin K."/>
            <person name="Zhang X."/>
            <person name="Ozersky P."/>
            <person name="Wilson R.K."/>
            <person name="Sternberg P.W."/>
            <person name="Gasser R.B."/>
            <person name="Mitreva M."/>
        </authorList>
    </citation>
    <scope>NUCLEOTIDE SEQUENCE [LARGE SCALE GENOMIC DNA]</scope>
    <source>
        <strain evidence="6">HannoverDv2000</strain>
    </source>
</reference>
<feature type="domain" description="MI" evidence="4">
    <location>
        <begin position="581"/>
        <end position="697"/>
    </location>
</feature>
<evidence type="ECO:0000256" key="1">
    <source>
        <dbReference type="ARBA" id="ARBA00004123"/>
    </source>
</evidence>
<proteinExistence type="predicted"/>
<keyword evidence="6" id="KW-1185">Reference proteome</keyword>
<evidence type="ECO:0000256" key="3">
    <source>
        <dbReference type="SAM" id="MobiDB-lite"/>
    </source>
</evidence>
<feature type="region of interest" description="Disordered" evidence="3">
    <location>
        <begin position="212"/>
        <end position="241"/>
    </location>
</feature>
<accession>A0A0D8Y4M3</accession>
<dbReference type="PANTHER" id="PTHR18034:SF4">
    <property type="entry name" value="NUCLEOLAR MIF4G DOMAIN-CONTAINING PROTEIN 1"/>
    <property type="match status" value="1"/>
</dbReference>
<dbReference type="Gene3D" id="1.25.40.180">
    <property type="match status" value="1"/>
</dbReference>
<dbReference type="STRING" id="29172.A0A0D8Y4M3"/>
<dbReference type="InterPro" id="IPR050781">
    <property type="entry name" value="CWC22_splicing_factor"/>
</dbReference>
<dbReference type="OrthoDB" id="10260961at2759"/>
<dbReference type="AlphaFoldDB" id="A0A0D8Y4M3"/>
<dbReference type="Pfam" id="PF02847">
    <property type="entry name" value="MA3"/>
    <property type="match status" value="1"/>
</dbReference>
<dbReference type="InterPro" id="IPR003891">
    <property type="entry name" value="Initiation_fac_eIF4g_MI"/>
</dbReference>
<dbReference type="PANTHER" id="PTHR18034">
    <property type="entry name" value="CELL CYCLE CONTROL PROTEIN CWF22-RELATED"/>
    <property type="match status" value="1"/>
</dbReference>
<dbReference type="SMART" id="SM00544">
    <property type="entry name" value="MA3"/>
    <property type="match status" value="1"/>
</dbReference>
<dbReference type="GO" id="GO:0005730">
    <property type="term" value="C:nucleolus"/>
    <property type="evidence" value="ECO:0007669"/>
    <property type="project" value="TreeGrafter"/>
</dbReference>
<reference evidence="5 6" key="1">
    <citation type="submission" date="2013-11" db="EMBL/GenBank/DDBJ databases">
        <title>Draft genome of the bovine lungworm Dictyocaulus viviparus.</title>
        <authorList>
            <person name="Mitreva M."/>
        </authorList>
    </citation>
    <scope>NUCLEOTIDE SEQUENCE [LARGE SCALE GENOMIC DNA]</scope>
    <source>
        <strain evidence="5 6">HannoverDv2000</strain>
    </source>
</reference>
<dbReference type="EMBL" id="KN716190">
    <property type="protein sequence ID" value="KJH51142.1"/>
    <property type="molecule type" value="Genomic_DNA"/>
</dbReference>
<dbReference type="GO" id="GO:0042274">
    <property type="term" value="P:ribosomal small subunit biogenesis"/>
    <property type="evidence" value="ECO:0007669"/>
    <property type="project" value="TreeGrafter"/>
</dbReference>
<dbReference type="Proteomes" id="UP000053766">
    <property type="component" value="Unassembled WGS sequence"/>
</dbReference>
<name>A0A0D8Y4M3_DICVI</name>
<evidence type="ECO:0000313" key="6">
    <source>
        <dbReference type="Proteomes" id="UP000053766"/>
    </source>
</evidence>
<evidence type="ECO:0000259" key="4">
    <source>
        <dbReference type="PROSITE" id="PS51366"/>
    </source>
</evidence>
<dbReference type="PROSITE" id="PS51366">
    <property type="entry name" value="MI"/>
    <property type="match status" value="1"/>
</dbReference>
<sequence>MGLKKWVSVVKSGRKETSFASRKQDRKQAKFLKKLQHVAASKHQPIEKVLEEVFCNKKKKRRMITPAQIEEEKKVERYGCSVKRASETKRPKKRCEVDDSNTDSDADLTYDQFLREVQDKKRKLAMEKDDEKQDDIDIHRYSKLLGIKERGKTRRPKSFANDGLDYLLDFCDEDARKRILASSTDQEIALKGRDLNEEDDNKEDRSNIEENILEESHSSSEYDNECNKSHAGSKHISASENDMVMEEAVDEDEIDDFREDIYGRTVNKRTGQVVESNFKGARKKLADLEAIINADESKKHLDRILMGTMNRLSEGTVVKSQQVLSELWQKHSKNDVKSCLCSILSRLISAPYRLQDQLLSLYALFLSYTHAFTSDEISAHFLEVFLLGFIDEICHIQATDDKKLENCSLVKGTLILEVLKKLREQLSVYNLQLIVLISQYSYKVLRRQLWSAFSQELSNVLENLKMADFYSLPKAKFLGDTLMAIQKSHPTNIDFSIIDHHVNLLHGLRKNIKSSSDRELGMSLDDILHADERGRWWIVGSAYQVANGNLSARNSAATSRNAQNFPDEVLQLARKAKMNSDVRRSVFCTTVISEDEDDAFEHLMRLSLKGKQEREIIYVLMMMLLKEKNFNSFYPSLIAKFCEFDKRFTLTTQYSLWDRIREVDTIKLQARTHLADLIHYLISHEVISITVLKIVEWGTLTAAVSSVIRRVFKLLLSSPIQKLRRIFSPIFMKDKNPLLSEGIRLFLSVNFPDSESYQQIEEIFTRMC</sequence>
<feature type="compositionally biased region" description="Basic and acidic residues" evidence="3">
    <location>
        <begin position="212"/>
        <end position="228"/>
    </location>
</feature>
<comment type="subcellular location">
    <subcellularLocation>
        <location evidence="1">Nucleus</location>
    </subcellularLocation>
</comment>